<dbReference type="PANTHER" id="PTHR36221:SF1">
    <property type="entry name" value="DUF742 DOMAIN-CONTAINING PROTEIN"/>
    <property type="match status" value="1"/>
</dbReference>
<dbReference type="Pfam" id="PF05331">
    <property type="entry name" value="DUF742"/>
    <property type="match status" value="1"/>
</dbReference>
<protein>
    <submittedName>
        <fullName evidence="1">DUF742 domain-containing protein</fullName>
    </submittedName>
</protein>
<proteinExistence type="predicted"/>
<dbReference type="Proteomes" id="UP001569963">
    <property type="component" value="Unassembled WGS sequence"/>
</dbReference>
<gene>
    <name evidence="1" type="ORF">SM611_31705</name>
</gene>
<dbReference type="InterPro" id="IPR007995">
    <property type="entry name" value="DUF742"/>
</dbReference>
<keyword evidence="2" id="KW-1185">Reference proteome</keyword>
<comment type="caution">
    <text evidence="1">The sequence shown here is derived from an EMBL/GenBank/DDBJ whole genome shotgun (WGS) entry which is preliminary data.</text>
</comment>
<accession>A0ABV4QKB1</accession>
<organism evidence="1 2">
    <name type="scientific">Actinomadura monticuli</name>
    <dbReference type="NCBI Taxonomy" id="3097367"/>
    <lineage>
        <taxon>Bacteria</taxon>
        <taxon>Bacillati</taxon>
        <taxon>Actinomycetota</taxon>
        <taxon>Actinomycetes</taxon>
        <taxon>Streptosporangiales</taxon>
        <taxon>Thermomonosporaceae</taxon>
        <taxon>Actinomadura</taxon>
    </lineage>
</organism>
<evidence type="ECO:0000313" key="1">
    <source>
        <dbReference type="EMBL" id="MFA1543516.1"/>
    </source>
</evidence>
<evidence type="ECO:0000313" key="2">
    <source>
        <dbReference type="Proteomes" id="UP001569963"/>
    </source>
</evidence>
<dbReference type="EMBL" id="JAXCEI010000019">
    <property type="protein sequence ID" value="MFA1543516.1"/>
    <property type="molecule type" value="Genomic_DNA"/>
</dbReference>
<dbReference type="RefSeq" id="WP_371954015.1">
    <property type="nucleotide sequence ID" value="NZ_JAXCEI010000019.1"/>
</dbReference>
<dbReference type="PANTHER" id="PTHR36221">
    <property type="entry name" value="DUF742 DOMAIN-CONTAINING PROTEIN"/>
    <property type="match status" value="1"/>
</dbReference>
<reference evidence="1 2" key="1">
    <citation type="submission" date="2023-11" db="EMBL/GenBank/DDBJ databases">
        <title>Actinomadura monticuli sp. nov., isolated from volcanic ash.</title>
        <authorList>
            <person name="Lee S.D."/>
            <person name="Yang H."/>
            <person name="Kim I.S."/>
        </authorList>
    </citation>
    <scope>NUCLEOTIDE SEQUENCE [LARGE SCALE GENOMIC DNA]</scope>
    <source>
        <strain evidence="1 2">DLS-62</strain>
    </source>
</reference>
<sequence>MAAVTGPSGAVEWDQAWETYDAEQVRPYAITGGRTRPQHSMRLVTLLEVAEDAHVQGLGPESSRAVELCRERPCPVAEIAARLGLPVQVTKIILSDLIDHGALVMALPGPGAPDHLQLLEALRSGLETRLSDVA</sequence>
<name>A0ABV4QKB1_9ACTN</name>